<reference evidence="11" key="1">
    <citation type="submission" date="2022-06" db="EMBL/GenBank/DDBJ databases">
        <title>Uncovering the hologenomic basis of an extraordinary plant invasion.</title>
        <authorList>
            <person name="Bieker V.C."/>
            <person name="Martin M.D."/>
            <person name="Gilbert T."/>
            <person name="Hodgins K."/>
            <person name="Battlay P."/>
            <person name="Petersen B."/>
            <person name="Wilson J."/>
        </authorList>
    </citation>
    <scope>NUCLEOTIDE SEQUENCE</scope>
    <source>
        <strain evidence="11">AA19_3_7</strain>
        <tissue evidence="11">Leaf</tissue>
    </source>
</reference>
<dbReference type="GO" id="GO:0005886">
    <property type="term" value="C:plasma membrane"/>
    <property type="evidence" value="ECO:0007669"/>
    <property type="project" value="UniProtKB-SubCell"/>
</dbReference>
<keyword evidence="12" id="KW-1185">Reference proteome</keyword>
<keyword evidence="5 8" id="KW-0812">Transmembrane</keyword>
<dbReference type="Pfam" id="PF04535">
    <property type="entry name" value="CASP_dom"/>
    <property type="match status" value="1"/>
</dbReference>
<protein>
    <recommendedName>
        <fullName evidence="8">CASP-like protein</fullName>
    </recommendedName>
</protein>
<dbReference type="NCBIfam" id="TIGR01569">
    <property type="entry name" value="A_tha_TIGR01569"/>
    <property type="match status" value="1"/>
</dbReference>
<comment type="similarity">
    <text evidence="2 8">Belongs to the Casparian strip membrane proteins (CASP) family.</text>
</comment>
<evidence type="ECO:0000256" key="3">
    <source>
        <dbReference type="ARBA" id="ARBA00011489"/>
    </source>
</evidence>
<evidence type="ECO:0000256" key="7">
    <source>
        <dbReference type="ARBA" id="ARBA00023136"/>
    </source>
</evidence>
<comment type="subcellular location">
    <subcellularLocation>
        <location evidence="1 8">Cell membrane</location>
        <topology evidence="1 8">Multi-pass membrane protein</topology>
    </subcellularLocation>
</comment>
<dbReference type="AlphaFoldDB" id="A0AAD5DFC6"/>
<evidence type="ECO:0000256" key="9">
    <source>
        <dbReference type="SAM" id="MobiDB-lite"/>
    </source>
</evidence>
<dbReference type="Proteomes" id="UP001206925">
    <property type="component" value="Unassembled WGS sequence"/>
</dbReference>
<feature type="transmembrane region" description="Helical" evidence="8">
    <location>
        <begin position="168"/>
        <end position="193"/>
    </location>
</feature>
<dbReference type="PANTHER" id="PTHR36488">
    <property type="entry name" value="CASP-LIKE PROTEIN 1U1"/>
    <property type="match status" value="1"/>
</dbReference>
<keyword evidence="7 8" id="KW-0472">Membrane</keyword>
<sequence length="202" mass="21506">MAAVNTSHSSVDMPTPESEYKGSTGTGGVKNHVVVDVVLRVMLFGTSLVAMILMVTSKQTKLVPVAPGMAIPMVANFNQTPSFIYFVAAMSVACLYSLITGALSVLALLKLKRVSMKLMFHLAILDTLFLGILASATSAAGAVGYIGYKGNSHTRWNEVCNTFGSFCGHVAGSISVSLLPSIALLLLVWLSIFEFSKKIRLN</sequence>
<dbReference type="InterPro" id="IPR006459">
    <property type="entry name" value="CASP/CASPL"/>
</dbReference>
<feature type="transmembrane region" description="Helical" evidence="8">
    <location>
        <begin position="83"/>
        <end position="109"/>
    </location>
</feature>
<proteinExistence type="inferred from homology"/>
<evidence type="ECO:0000256" key="2">
    <source>
        <dbReference type="ARBA" id="ARBA00007651"/>
    </source>
</evidence>
<comment type="caution">
    <text evidence="11">The sequence shown here is derived from an EMBL/GenBank/DDBJ whole genome shotgun (WGS) entry which is preliminary data.</text>
</comment>
<evidence type="ECO:0000313" key="11">
    <source>
        <dbReference type="EMBL" id="KAI7756725.1"/>
    </source>
</evidence>
<evidence type="ECO:0000313" key="12">
    <source>
        <dbReference type="Proteomes" id="UP001206925"/>
    </source>
</evidence>
<comment type="subunit">
    <text evidence="3 8">Homodimer and heterodimers.</text>
</comment>
<evidence type="ECO:0000256" key="6">
    <source>
        <dbReference type="ARBA" id="ARBA00022989"/>
    </source>
</evidence>
<evidence type="ECO:0000256" key="4">
    <source>
        <dbReference type="ARBA" id="ARBA00022475"/>
    </source>
</evidence>
<dbReference type="InterPro" id="IPR044173">
    <property type="entry name" value="CASPL"/>
</dbReference>
<feature type="domain" description="Casparian strip membrane protein" evidence="10">
    <location>
        <begin position="34"/>
        <end position="182"/>
    </location>
</feature>
<dbReference type="EMBL" id="JAMZMK010000278">
    <property type="protein sequence ID" value="KAI7756725.1"/>
    <property type="molecule type" value="Genomic_DNA"/>
</dbReference>
<dbReference type="InterPro" id="IPR006702">
    <property type="entry name" value="CASP_dom"/>
</dbReference>
<feature type="transmembrane region" description="Helical" evidence="8">
    <location>
        <begin position="37"/>
        <end position="55"/>
    </location>
</feature>
<keyword evidence="4 8" id="KW-1003">Cell membrane</keyword>
<keyword evidence="6 8" id="KW-1133">Transmembrane helix</keyword>
<feature type="region of interest" description="Disordered" evidence="9">
    <location>
        <begin position="1"/>
        <end position="24"/>
    </location>
</feature>
<evidence type="ECO:0000256" key="8">
    <source>
        <dbReference type="RuleBase" id="RU361233"/>
    </source>
</evidence>
<evidence type="ECO:0000256" key="5">
    <source>
        <dbReference type="ARBA" id="ARBA00022692"/>
    </source>
</evidence>
<accession>A0AAD5DFC6</accession>
<organism evidence="11 12">
    <name type="scientific">Ambrosia artemisiifolia</name>
    <name type="common">Common ragweed</name>
    <dbReference type="NCBI Taxonomy" id="4212"/>
    <lineage>
        <taxon>Eukaryota</taxon>
        <taxon>Viridiplantae</taxon>
        <taxon>Streptophyta</taxon>
        <taxon>Embryophyta</taxon>
        <taxon>Tracheophyta</taxon>
        <taxon>Spermatophyta</taxon>
        <taxon>Magnoliopsida</taxon>
        <taxon>eudicotyledons</taxon>
        <taxon>Gunneridae</taxon>
        <taxon>Pentapetalae</taxon>
        <taxon>asterids</taxon>
        <taxon>campanulids</taxon>
        <taxon>Asterales</taxon>
        <taxon>Asteraceae</taxon>
        <taxon>Asteroideae</taxon>
        <taxon>Heliantheae alliance</taxon>
        <taxon>Heliantheae</taxon>
        <taxon>Ambrosia</taxon>
    </lineage>
</organism>
<name>A0AAD5DFC6_AMBAR</name>
<evidence type="ECO:0000256" key="1">
    <source>
        <dbReference type="ARBA" id="ARBA00004651"/>
    </source>
</evidence>
<feature type="transmembrane region" description="Helical" evidence="8">
    <location>
        <begin position="121"/>
        <end position="148"/>
    </location>
</feature>
<feature type="compositionally biased region" description="Polar residues" evidence="9">
    <location>
        <begin position="1"/>
        <end position="12"/>
    </location>
</feature>
<dbReference type="PANTHER" id="PTHR36488:SF8">
    <property type="entry name" value="CASP-LIKE PROTEIN 1U1"/>
    <property type="match status" value="1"/>
</dbReference>
<evidence type="ECO:0000259" key="10">
    <source>
        <dbReference type="Pfam" id="PF04535"/>
    </source>
</evidence>
<gene>
    <name evidence="11" type="ORF">M8C21_009378</name>
</gene>